<dbReference type="AlphaFoldDB" id="A0A0F8ZLU1"/>
<comment type="caution">
    <text evidence="1">The sequence shown here is derived from an EMBL/GenBank/DDBJ whole genome shotgun (WGS) entry which is preliminary data.</text>
</comment>
<proteinExistence type="predicted"/>
<accession>A0A0F8ZLU1</accession>
<organism evidence="1">
    <name type="scientific">marine sediment metagenome</name>
    <dbReference type="NCBI Taxonomy" id="412755"/>
    <lineage>
        <taxon>unclassified sequences</taxon>
        <taxon>metagenomes</taxon>
        <taxon>ecological metagenomes</taxon>
    </lineage>
</organism>
<sequence length="256" mass="28376">MGNQVKETGLTRYHELQAEAKSLGITASGSVEQLEAAIEAVKSKSALTPDEAVKIEARMKLEFEIQEKLRAEITRDKERAALVAESESLRIAIDLPENPTELELAKARQSLGLKKIEIRPSPETVAIEGGKDPVTGKMVVASKRGYYTFMNLEQDDASHTANLGGKYIIHLIAGQVHVLSEYHIKTWRRIAVTPKYERVPTGVLVAGQMGERCVKTGSKPRWMFEYLAEAPDDAPFGMVTDMEILNEVMPKEEALL</sequence>
<gene>
    <name evidence="1" type="ORF">LCGC14_2679020</name>
</gene>
<dbReference type="EMBL" id="LAZR01047183">
    <property type="protein sequence ID" value="KKK94818.1"/>
    <property type="molecule type" value="Genomic_DNA"/>
</dbReference>
<name>A0A0F8ZLU1_9ZZZZ</name>
<protein>
    <submittedName>
        <fullName evidence="1">Uncharacterized protein</fullName>
    </submittedName>
</protein>
<reference evidence="1" key="1">
    <citation type="journal article" date="2015" name="Nature">
        <title>Complex archaea that bridge the gap between prokaryotes and eukaryotes.</title>
        <authorList>
            <person name="Spang A."/>
            <person name="Saw J.H."/>
            <person name="Jorgensen S.L."/>
            <person name="Zaremba-Niedzwiedzka K."/>
            <person name="Martijn J."/>
            <person name="Lind A.E."/>
            <person name="van Eijk R."/>
            <person name="Schleper C."/>
            <person name="Guy L."/>
            <person name="Ettema T.J."/>
        </authorList>
    </citation>
    <scope>NUCLEOTIDE SEQUENCE</scope>
</reference>
<evidence type="ECO:0000313" key="1">
    <source>
        <dbReference type="EMBL" id="KKK94818.1"/>
    </source>
</evidence>